<dbReference type="SUPFAM" id="SSF53383">
    <property type="entry name" value="PLP-dependent transferases"/>
    <property type="match status" value="1"/>
</dbReference>
<comment type="similarity">
    <text evidence="5">Belongs to the class-II pyridoxal-phosphate-dependent aminotransferase family. MalY/PatB cystathionine beta-lyase subfamily.</text>
</comment>
<accession>A0ABQ4M5D1</accession>
<dbReference type="CDD" id="cd00609">
    <property type="entry name" value="AAT_like"/>
    <property type="match status" value="1"/>
</dbReference>
<dbReference type="EC" id="4.4.1.13" evidence="2"/>
<dbReference type="Gene3D" id="3.40.640.10">
    <property type="entry name" value="Type I PLP-dependent aspartate aminotransferase-like (Major domain)"/>
    <property type="match status" value="1"/>
</dbReference>
<dbReference type="EMBL" id="BOSL01000001">
    <property type="protein sequence ID" value="GIP51194.1"/>
    <property type="molecule type" value="Genomic_DNA"/>
</dbReference>
<dbReference type="Pfam" id="PF00155">
    <property type="entry name" value="Aminotran_1_2"/>
    <property type="match status" value="1"/>
</dbReference>
<dbReference type="NCBIfam" id="TIGR04350">
    <property type="entry name" value="C_S_lyase_PatB"/>
    <property type="match status" value="1"/>
</dbReference>
<dbReference type="InterPro" id="IPR015421">
    <property type="entry name" value="PyrdxlP-dep_Trfase_major"/>
</dbReference>
<dbReference type="InterPro" id="IPR051798">
    <property type="entry name" value="Class-II_PLP-Dep_Aminotrans"/>
</dbReference>
<evidence type="ECO:0000259" key="6">
    <source>
        <dbReference type="Pfam" id="PF00155"/>
    </source>
</evidence>
<keyword evidence="3" id="KW-0663">Pyridoxal phosphate</keyword>
<evidence type="ECO:0000256" key="5">
    <source>
        <dbReference type="ARBA" id="ARBA00037974"/>
    </source>
</evidence>
<reference evidence="7 8" key="1">
    <citation type="submission" date="2021-03" db="EMBL/GenBank/DDBJ databases">
        <title>Antimicrobial resistance genes in bacteria isolated from Japanese honey, and their potential for conferring macrolide and lincosamide resistance in the American foulbrood pathogen Paenibacillus larvae.</title>
        <authorList>
            <person name="Okamoto M."/>
            <person name="Kumagai M."/>
            <person name="Kanamori H."/>
            <person name="Takamatsu D."/>
        </authorList>
    </citation>
    <scope>NUCLEOTIDE SEQUENCE [LARGE SCALE GENOMIC DNA]</scope>
    <source>
        <strain evidence="7 8">J42TS3</strain>
    </source>
</reference>
<dbReference type="Gene3D" id="3.90.1150.10">
    <property type="entry name" value="Aspartate Aminotransferase, domain 1"/>
    <property type="match status" value="1"/>
</dbReference>
<evidence type="ECO:0000256" key="2">
    <source>
        <dbReference type="ARBA" id="ARBA00012224"/>
    </source>
</evidence>
<dbReference type="InterPro" id="IPR015424">
    <property type="entry name" value="PyrdxlP-dep_Trfase"/>
</dbReference>
<comment type="caution">
    <text evidence="7">The sequence shown here is derived from an EMBL/GenBank/DDBJ whole genome shotgun (WGS) entry which is preliminary data.</text>
</comment>
<evidence type="ECO:0000313" key="7">
    <source>
        <dbReference type="EMBL" id="GIP51194.1"/>
    </source>
</evidence>
<protein>
    <recommendedName>
        <fullName evidence="2">cysteine-S-conjugate beta-lyase</fullName>
        <ecNumber evidence="2">4.4.1.13</ecNumber>
    </recommendedName>
</protein>
<dbReference type="InterPro" id="IPR027619">
    <property type="entry name" value="C-S_lyase_PatB-like"/>
</dbReference>
<organism evidence="7 8">
    <name type="scientific">Paenibacillus vini</name>
    <dbReference type="NCBI Taxonomy" id="1476024"/>
    <lineage>
        <taxon>Bacteria</taxon>
        <taxon>Bacillati</taxon>
        <taxon>Bacillota</taxon>
        <taxon>Bacilli</taxon>
        <taxon>Bacillales</taxon>
        <taxon>Paenibacillaceae</taxon>
        <taxon>Paenibacillus</taxon>
    </lineage>
</organism>
<dbReference type="PANTHER" id="PTHR43525:SF1">
    <property type="entry name" value="PROTEIN MALY"/>
    <property type="match status" value="1"/>
</dbReference>
<sequence>MKYNFDEVISRLGTNSAKWDGTTQQLGDDMLVLSVADMDLQAPPAVVDRVAEAARHGIYGYTDLYSPYYESVRHWLDKAYDWQVPAEWIVFSPRIIQAVSILIDRFTEKGERILIHTPAYQPIANAVKLNGRQLAESPLRLIHGRYEIDFEDMERQMKEGVKMVLLISPHNPTGRVWTENELQRMADLCCRYDALIVSDDIHADFIHEGHEHTVIAKLSEEVANRSIICTSPGKTFNLASLEIANIVIPNQQLREKFQLGLKQAGIHNPTFFAVPALETAYTQCDDWLVELRSYIADNIVFTEKYFAEHMPELKIIMPEGTYLLWVDCSACSTNESDLVEWIQQKSRVSVSFGTSFGEVGEGYIRLNAGAPRALLKEAYERMSRYYPLRHNQ</sequence>
<dbReference type="InterPro" id="IPR015422">
    <property type="entry name" value="PyrdxlP-dep_Trfase_small"/>
</dbReference>
<evidence type="ECO:0000313" key="8">
    <source>
        <dbReference type="Proteomes" id="UP000679992"/>
    </source>
</evidence>
<keyword evidence="7" id="KW-0808">Transferase</keyword>
<keyword evidence="7" id="KW-0032">Aminotransferase</keyword>
<evidence type="ECO:0000256" key="1">
    <source>
        <dbReference type="ARBA" id="ARBA00001933"/>
    </source>
</evidence>
<comment type="cofactor">
    <cofactor evidence="1">
        <name>pyridoxal 5'-phosphate</name>
        <dbReference type="ChEBI" id="CHEBI:597326"/>
    </cofactor>
</comment>
<gene>
    <name evidence="7" type="ORF">J42TS3_02290</name>
</gene>
<dbReference type="InterPro" id="IPR004839">
    <property type="entry name" value="Aminotransferase_I/II_large"/>
</dbReference>
<proteinExistence type="inferred from homology"/>
<keyword evidence="4" id="KW-0456">Lyase</keyword>
<dbReference type="RefSeq" id="WP_213653441.1">
    <property type="nucleotide sequence ID" value="NZ_BOSL01000001.1"/>
</dbReference>
<keyword evidence="8" id="KW-1185">Reference proteome</keyword>
<dbReference type="Proteomes" id="UP000679992">
    <property type="component" value="Unassembled WGS sequence"/>
</dbReference>
<feature type="domain" description="Aminotransferase class I/classII large" evidence="6">
    <location>
        <begin position="29"/>
        <end position="381"/>
    </location>
</feature>
<name>A0ABQ4M5D1_9BACL</name>
<evidence type="ECO:0000256" key="3">
    <source>
        <dbReference type="ARBA" id="ARBA00022898"/>
    </source>
</evidence>
<dbReference type="GO" id="GO:0008483">
    <property type="term" value="F:transaminase activity"/>
    <property type="evidence" value="ECO:0007669"/>
    <property type="project" value="UniProtKB-KW"/>
</dbReference>
<dbReference type="PANTHER" id="PTHR43525">
    <property type="entry name" value="PROTEIN MALY"/>
    <property type="match status" value="1"/>
</dbReference>
<evidence type="ECO:0000256" key="4">
    <source>
        <dbReference type="ARBA" id="ARBA00023239"/>
    </source>
</evidence>